<comment type="caution">
    <text evidence="1">The sequence shown here is derived from an EMBL/GenBank/DDBJ whole genome shotgun (WGS) entry which is preliminary data.</text>
</comment>
<gene>
    <name evidence="1" type="ORF">FA95DRAFT_1563261</name>
</gene>
<reference evidence="1" key="2">
    <citation type="journal article" date="2022" name="New Phytol.">
        <title>Evolutionary transition to the ectomycorrhizal habit in the genomes of a hyperdiverse lineage of mushroom-forming fungi.</title>
        <authorList>
            <person name="Looney B."/>
            <person name="Miyauchi S."/>
            <person name="Morin E."/>
            <person name="Drula E."/>
            <person name="Courty P.E."/>
            <person name="Kohler A."/>
            <person name="Kuo A."/>
            <person name="LaButti K."/>
            <person name="Pangilinan J."/>
            <person name="Lipzen A."/>
            <person name="Riley R."/>
            <person name="Andreopoulos W."/>
            <person name="He G."/>
            <person name="Johnson J."/>
            <person name="Nolan M."/>
            <person name="Tritt A."/>
            <person name="Barry K.W."/>
            <person name="Grigoriev I.V."/>
            <person name="Nagy L.G."/>
            <person name="Hibbett D."/>
            <person name="Henrissat B."/>
            <person name="Matheny P.B."/>
            <person name="Labbe J."/>
            <person name="Martin F.M."/>
        </authorList>
    </citation>
    <scope>NUCLEOTIDE SEQUENCE</scope>
    <source>
        <strain evidence="1">FP105234-sp</strain>
    </source>
</reference>
<dbReference type="Proteomes" id="UP000814033">
    <property type="component" value="Unassembled WGS sequence"/>
</dbReference>
<reference evidence="1" key="1">
    <citation type="submission" date="2021-02" db="EMBL/GenBank/DDBJ databases">
        <authorList>
            <consortium name="DOE Joint Genome Institute"/>
            <person name="Ahrendt S."/>
            <person name="Looney B.P."/>
            <person name="Miyauchi S."/>
            <person name="Morin E."/>
            <person name="Drula E."/>
            <person name="Courty P.E."/>
            <person name="Chicoki N."/>
            <person name="Fauchery L."/>
            <person name="Kohler A."/>
            <person name="Kuo A."/>
            <person name="Labutti K."/>
            <person name="Pangilinan J."/>
            <person name="Lipzen A."/>
            <person name="Riley R."/>
            <person name="Andreopoulos W."/>
            <person name="He G."/>
            <person name="Johnson J."/>
            <person name="Barry K.W."/>
            <person name="Grigoriev I.V."/>
            <person name="Nagy L."/>
            <person name="Hibbett D."/>
            <person name="Henrissat B."/>
            <person name="Matheny P.B."/>
            <person name="Labbe J."/>
            <person name="Martin F."/>
        </authorList>
    </citation>
    <scope>NUCLEOTIDE SEQUENCE</scope>
    <source>
        <strain evidence="1">FP105234-sp</strain>
    </source>
</reference>
<proteinExistence type="predicted"/>
<accession>A0ACB8RHR8</accession>
<keyword evidence="2" id="KW-1185">Reference proteome</keyword>
<dbReference type="EMBL" id="MU276017">
    <property type="protein sequence ID" value="KAI0043465.1"/>
    <property type="molecule type" value="Genomic_DNA"/>
</dbReference>
<sequence>MPLIYRRPPPHIPAITDADDSIVLSDLLRSGEASRLRRRGAIAIRDSPLPSPSALGFPTSLNPPQWDAPPDAPELRQSPMPMRYMDETDDDEQNGADWQWTRRAAPAPDPNEGPSASEWPGRDVSRIALEAEVRLDDADDDVPAHMLFCGGEPTSDDDFDLHLPRSSTPPLPNPLPSVTTPLPRRRASAFYSVPPVRRTTPPRVRRTNGCGALVHIGAVPRRRYGLWIARSSAPDSVVPMDSAYFDQDAVAKMMKCGCGCVREGVGCRACGNTLGTVYSPCQTAAEGLFPSSPGSTSSLHAQHLPSHPPHAARPREPCGPSYWLPRHSNVMFSPPPASVAPQGEPSNPGNPPSSETPPLGDGSDQTASRRVIYTFFATHVRSSPSFSFPPPETPTVFLTPLPTPPPLPPMQWPTENSSQSSAQQQPQAVLTSFLQGLGNGGGVSSSTPRRAVYATRLPQLLRSGIWGTEGASGAENSSASGGEPEEDVAEGESGEKPEGGTPGPSGGSTVVWAER</sequence>
<evidence type="ECO:0000313" key="2">
    <source>
        <dbReference type="Proteomes" id="UP000814033"/>
    </source>
</evidence>
<organism evidence="1 2">
    <name type="scientific">Auriscalpium vulgare</name>
    <dbReference type="NCBI Taxonomy" id="40419"/>
    <lineage>
        <taxon>Eukaryota</taxon>
        <taxon>Fungi</taxon>
        <taxon>Dikarya</taxon>
        <taxon>Basidiomycota</taxon>
        <taxon>Agaricomycotina</taxon>
        <taxon>Agaricomycetes</taxon>
        <taxon>Russulales</taxon>
        <taxon>Auriscalpiaceae</taxon>
        <taxon>Auriscalpium</taxon>
    </lineage>
</organism>
<name>A0ACB8RHR8_9AGAM</name>
<protein>
    <submittedName>
        <fullName evidence="1">Uncharacterized protein</fullName>
    </submittedName>
</protein>
<evidence type="ECO:0000313" key="1">
    <source>
        <dbReference type="EMBL" id="KAI0043465.1"/>
    </source>
</evidence>